<evidence type="ECO:0000313" key="5">
    <source>
        <dbReference type="EMBL" id="TDU23322.1"/>
    </source>
</evidence>
<sequence length="477" mass="50709">MKNNVVANAVAALGVTLLIAGCAVGPDYRRPEVAAAAQFKEAPEGWVAATPADAVDRGRWWRLFQDAQLDALAEKVLVDNQNIVAAQAAYQQARSLVREQRAGLFPVVSLDVGASRSRNSGGSNNGDGGGSQGTRNSFQASIGADWEPDVWGRLRRATTAADANAQASAADLANARLSAQGELVLNYLSLRETDEEIGLLERTLQGYERSLQIATNRYKVGVAPRSDLLSAQTQVYNATADLEGLMLQRDQLEHAIAVLTGRAPADFDLQPAGWNAVVPEVPAMVPSTLLLRRPDIASAERRLAAANEQIGIQTAGYFPNFGLSASYGKTTSKLSDLFSTSSMVWSIGVSAAQTLFDAGATGARVEQAQGAYDEAVANYRQVALTAFQNVEDQLSAQRVLARQHTLREQASTAADQNEQVVLNQYKAGQVSFTEVVVAQASALSARRALVQAALDRQTTAVALIQALGGGWDGNAEP</sequence>
<dbReference type="GO" id="GO:0015562">
    <property type="term" value="F:efflux transmembrane transporter activity"/>
    <property type="evidence" value="ECO:0007669"/>
    <property type="project" value="InterPro"/>
</dbReference>
<dbReference type="OrthoDB" id="9770517at2"/>
<keyword evidence="3" id="KW-0175">Coiled coil</keyword>
<evidence type="ECO:0000313" key="6">
    <source>
        <dbReference type="Proteomes" id="UP000295341"/>
    </source>
</evidence>
<keyword evidence="2" id="KW-0564">Palmitate</keyword>
<organism evidence="5 6">
    <name type="scientific">Panacagrimonas perspica</name>
    <dbReference type="NCBI Taxonomy" id="381431"/>
    <lineage>
        <taxon>Bacteria</taxon>
        <taxon>Pseudomonadati</taxon>
        <taxon>Pseudomonadota</taxon>
        <taxon>Gammaproteobacteria</taxon>
        <taxon>Nevskiales</taxon>
        <taxon>Nevskiaceae</taxon>
        <taxon>Panacagrimonas</taxon>
    </lineage>
</organism>
<evidence type="ECO:0000256" key="1">
    <source>
        <dbReference type="ARBA" id="ARBA00007613"/>
    </source>
</evidence>
<evidence type="ECO:0000256" key="4">
    <source>
        <dbReference type="SAM" id="MobiDB-lite"/>
    </source>
</evidence>
<feature type="compositionally biased region" description="Gly residues" evidence="4">
    <location>
        <begin position="123"/>
        <end position="132"/>
    </location>
</feature>
<dbReference type="RefSeq" id="WP_133883989.1">
    <property type="nucleotide sequence ID" value="NZ_MWIN01000043.1"/>
</dbReference>
<accession>A0A4R7NRK2</accession>
<comment type="caution">
    <text evidence="5">The sequence shown here is derived from an EMBL/GenBank/DDBJ whole genome shotgun (WGS) entry which is preliminary data.</text>
</comment>
<keyword evidence="2" id="KW-0472">Membrane</keyword>
<dbReference type="Proteomes" id="UP000295341">
    <property type="component" value="Unassembled WGS sequence"/>
</dbReference>
<keyword evidence="6" id="KW-1185">Reference proteome</keyword>
<evidence type="ECO:0000256" key="3">
    <source>
        <dbReference type="SAM" id="Coils"/>
    </source>
</evidence>
<keyword evidence="2" id="KW-1134">Transmembrane beta strand</keyword>
<dbReference type="NCBIfam" id="TIGR01845">
    <property type="entry name" value="outer_NodT"/>
    <property type="match status" value="1"/>
</dbReference>
<dbReference type="GO" id="GO:0009279">
    <property type="term" value="C:cell outer membrane"/>
    <property type="evidence" value="ECO:0007669"/>
    <property type="project" value="UniProtKB-SubCell"/>
</dbReference>
<evidence type="ECO:0000256" key="2">
    <source>
        <dbReference type="RuleBase" id="RU362097"/>
    </source>
</evidence>
<keyword evidence="2" id="KW-0812">Transmembrane</keyword>
<feature type="region of interest" description="Disordered" evidence="4">
    <location>
        <begin position="116"/>
        <end position="138"/>
    </location>
</feature>
<dbReference type="InterPro" id="IPR003423">
    <property type="entry name" value="OMP_efflux"/>
</dbReference>
<feature type="coiled-coil region" evidence="3">
    <location>
        <begin position="190"/>
        <end position="217"/>
    </location>
</feature>
<comment type="subcellular location">
    <subcellularLocation>
        <location evidence="2">Cell outer membrane</location>
        <topology evidence="2">Lipid-anchor</topology>
    </subcellularLocation>
</comment>
<reference evidence="5 6" key="1">
    <citation type="submission" date="2019-03" db="EMBL/GenBank/DDBJ databases">
        <title>Genomic Encyclopedia of Type Strains, Phase IV (KMG-IV): sequencing the most valuable type-strain genomes for metagenomic binning, comparative biology and taxonomic classification.</title>
        <authorList>
            <person name="Goeker M."/>
        </authorList>
    </citation>
    <scope>NUCLEOTIDE SEQUENCE [LARGE SCALE GENOMIC DNA]</scope>
    <source>
        <strain evidence="5 6">DSM 26377</strain>
    </source>
</reference>
<dbReference type="PANTHER" id="PTHR30203">
    <property type="entry name" value="OUTER MEMBRANE CATION EFFLUX PROTEIN"/>
    <property type="match status" value="1"/>
</dbReference>
<proteinExistence type="inferred from homology"/>
<dbReference type="InterPro" id="IPR010131">
    <property type="entry name" value="MdtP/NodT-like"/>
</dbReference>
<dbReference type="SUPFAM" id="SSF56954">
    <property type="entry name" value="Outer membrane efflux proteins (OEP)"/>
    <property type="match status" value="1"/>
</dbReference>
<protein>
    <submittedName>
        <fullName evidence="5">NodT family efflux transporter outer membrane factor (OMF) lipoprotein</fullName>
    </submittedName>
</protein>
<dbReference type="EMBL" id="SOBT01000013">
    <property type="protein sequence ID" value="TDU23322.1"/>
    <property type="molecule type" value="Genomic_DNA"/>
</dbReference>
<dbReference type="Gene3D" id="1.20.1600.10">
    <property type="entry name" value="Outer membrane efflux proteins (OEP)"/>
    <property type="match status" value="1"/>
</dbReference>
<gene>
    <name evidence="5" type="ORF">DFR24_4848</name>
</gene>
<name>A0A4R7NRK2_9GAMM</name>
<comment type="similarity">
    <text evidence="1 2">Belongs to the outer membrane factor (OMF) (TC 1.B.17) family.</text>
</comment>
<dbReference type="AlphaFoldDB" id="A0A4R7NRK2"/>
<dbReference type="PANTHER" id="PTHR30203:SF33">
    <property type="entry name" value="BLR4455 PROTEIN"/>
    <property type="match status" value="1"/>
</dbReference>
<dbReference type="Gene3D" id="2.20.200.10">
    <property type="entry name" value="Outer membrane efflux proteins (OEP)"/>
    <property type="match status" value="1"/>
</dbReference>
<dbReference type="PROSITE" id="PS51257">
    <property type="entry name" value="PROKAR_LIPOPROTEIN"/>
    <property type="match status" value="1"/>
</dbReference>
<dbReference type="Pfam" id="PF02321">
    <property type="entry name" value="OEP"/>
    <property type="match status" value="2"/>
</dbReference>
<keyword evidence="2 5" id="KW-0449">Lipoprotein</keyword>